<name>A0A2X4VL62_LEDLE</name>
<evidence type="ECO:0000256" key="14">
    <source>
        <dbReference type="SAM" id="MobiDB-lite"/>
    </source>
</evidence>
<dbReference type="FunFam" id="1.10.3810.10:FF:000003">
    <property type="entry name" value="Penicillin-binding protein 1a"/>
    <property type="match status" value="1"/>
</dbReference>
<evidence type="ECO:0000256" key="8">
    <source>
        <dbReference type="ARBA" id="ARBA00022984"/>
    </source>
</evidence>
<evidence type="ECO:0000256" key="11">
    <source>
        <dbReference type="ARBA" id="ARBA00023316"/>
    </source>
</evidence>
<dbReference type="EMBL" id="LS483476">
    <property type="protein sequence ID" value="SQI52906.1"/>
    <property type="molecule type" value="Genomic_DNA"/>
</dbReference>
<keyword evidence="8" id="KW-0573">Peptidoglycan synthesis</keyword>
<dbReference type="InterPro" id="IPR001264">
    <property type="entry name" value="Glyco_trans_51"/>
</dbReference>
<evidence type="ECO:0000256" key="3">
    <source>
        <dbReference type="ARBA" id="ARBA00022475"/>
    </source>
</evidence>
<comment type="catalytic activity">
    <reaction evidence="13">
        <text>[GlcNAc-(1-&gt;4)-Mur2Ac(oyl-L-Ala-gamma-D-Glu-L-Lys-D-Ala-D-Ala)](n)-di-trans,octa-cis-undecaprenyl diphosphate + beta-D-GlcNAc-(1-&gt;4)-Mur2Ac(oyl-L-Ala-gamma-D-Glu-L-Lys-D-Ala-D-Ala)-di-trans,octa-cis-undecaprenyl diphosphate = [GlcNAc-(1-&gt;4)-Mur2Ac(oyl-L-Ala-gamma-D-Glu-L-Lys-D-Ala-D-Ala)](n+1)-di-trans,octa-cis-undecaprenyl diphosphate + di-trans,octa-cis-undecaprenyl diphosphate + H(+)</text>
        <dbReference type="Rhea" id="RHEA:23708"/>
        <dbReference type="Rhea" id="RHEA-COMP:9602"/>
        <dbReference type="Rhea" id="RHEA-COMP:9603"/>
        <dbReference type="ChEBI" id="CHEBI:15378"/>
        <dbReference type="ChEBI" id="CHEBI:58405"/>
        <dbReference type="ChEBI" id="CHEBI:60033"/>
        <dbReference type="ChEBI" id="CHEBI:78435"/>
        <dbReference type="EC" id="2.4.99.28"/>
    </reaction>
</comment>
<dbReference type="GO" id="GO:0030288">
    <property type="term" value="C:outer membrane-bounded periplasmic space"/>
    <property type="evidence" value="ECO:0007669"/>
    <property type="project" value="TreeGrafter"/>
</dbReference>
<dbReference type="AlphaFoldDB" id="A0A2X4VL62"/>
<dbReference type="Proteomes" id="UP000249134">
    <property type="component" value="Chromosome 1"/>
</dbReference>
<evidence type="ECO:0000256" key="15">
    <source>
        <dbReference type="SAM" id="Phobius"/>
    </source>
</evidence>
<accession>A0A2X4VL62</accession>
<evidence type="ECO:0000259" key="16">
    <source>
        <dbReference type="Pfam" id="PF00912"/>
    </source>
</evidence>
<protein>
    <recommendedName>
        <fullName evidence="12">peptidoglycan glycosyltransferase</fullName>
        <ecNumber evidence="12">2.4.99.28</ecNumber>
    </recommendedName>
</protein>
<evidence type="ECO:0000313" key="17">
    <source>
        <dbReference type="EMBL" id="SQI52906.1"/>
    </source>
</evidence>
<dbReference type="InterPro" id="IPR036950">
    <property type="entry name" value="PBP_transglycosylase"/>
</dbReference>
<evidence type="ECO:0000256" key="7">
    <source>
        <dbReference type="ARBA" id="ARBA00022960"/>
    </source>
</evidence>
<evidence type="ECO:0000256" key="5">
    <source>
        <dbReference type="ARBA" id="ARBA00022679"/>
    </source>
</evidence>
<keyword evidence="10 15" id="KW-0472">Membrane</keyword>
<evidence type="ECO:0000256" key="2">
    <source>
        <dbReference type="ARBA" id="ARBA00004752"/>
    </source>
</evidence>
<dbReference type="PANTHER" id="PTHR32282:SF11">
    <property type="entry name" value="PENICILLIN-BINDING PROTEIN 1B"/>
    <property type="match status" value="1"/>
</dbReference>
<evidence type="ECO:0000256" key="10">
    <source>
        <dbReference type="ARBA" id="ARBA00023136"/>
    </source>
</evidence>
<gene>
    <name evidence="17" type="primary">pbpF</name>
    <name evidence="17" type="ORF">NCTC4824_00569</name>
</gene>
<dbReference type="PANTHER" id="PTHR32282">
    <property type="entry name" value="BINDING PROTEIN TRANSPEPTIDASE, PUTATIVE-RELATED"/>
    <property type="match status" value="1"/>
</dbReference>
<evidence type="ECO:0000256" key="9">
    <source>
        <dbReference type="ARBA" id="ARBA00022989"/>
    </source>
</evidence>
<reference evidence="17 18" key="1">
    <citation type="submission" date="2018-06" db="EMBL/GenBank/DDBJ databases">
        <authorList>
            <consortium name="Pathogen Informatics"/>
            <person name="Doyle S."/>
        </authorList>
    </citation>
    <scope>NUCLEOTIDE SEQUENCE [LARGE SCALE GENOMIC DNA]</scope>
    <source>
        <strain evidence="17 18">NCTC4824</strain>
    </source>
</reference>
<dbReference type="GO" id="GO:0005886">
    <property type="term" value="C:plasma membrane"/>
    <property type="evidence" value="ECO:0007669"/>
    <property type="project" value="UniProtKB-SubCell"/>
</dbReference>
<feature type="domain" description="Glycosyl transferase family 51" evidence="16">
    <location>
        <begin position="66"/>
        <end position="240"/>
    </location>
</feature>
<evidence type="ECO:0000256" key="4">
    <source>
        <dbReference type="ARBA" id="ARBA00022676"/>
    </source>
</evidence>
<evidence type="ECO:0000313" key="18">
    <source>
        <dbReference type="Proteomes" id="UP000249134"/>
    </source>
</evidence>
<dbReference type="InterPro" id="IPR050396">
    <property type="entry name" value="Glycosyltr_51/Transpeptidase"/>
</dbReference>
<keyword evidence="4" id="KW-0328">Glycosyltransferase</keyword>
<organism evidence="17 18">
    <name type="scientific">Lederbergia lenta</name>
    <name type="common">Bacillus lentus</name>
    <dbReference type="NCBI Taxonomy" id="1467"/>
    <lineage>
        <taxon>Bacteria</taxon>
        <taxon>Bacillati</taxon>
        <taxon>Bacillota</taxon>
        <taxon>Bacilli</taxon>
        <taxon>Bacillales</taxon>
        <taxon>Bacillaceae</taxon>
        <taxon>Lederbergia</taxon>
    </lineage>
</organism>
<dbReference type="Gene3D" id="1.10.3810.10">
    <property type="entry name" value="Biosynthetic peptidoglycan transglycosylase-like"/>
    <property type="match status" value="1"/>
</dbReference>
<dbReference type="GO" id="GO:0008955">
    <property type="term" value="F:peptidoglycan glycosyltransferase activity"/>
    <property type="evidence" value="ECO:0007669"/>
    <property type="project" value="UniProtKB-EC"/>
</dbReference>
<evidence type="ECO:0000256" key="13">
    <source>
        <dbReference type="ARBA" id="ARBA00049902"/>
    </source>
</evidence>
<feature type="region of interest" description="Disordered" evidence="14">
    <location>
        <begin position="1"/>
        <end position="21"/>
    </location>
</feature>
<keyword evidence="5" id="KW-0808">Transferase</keyword>
<keyword evidence="3" id="KW-1003">Cell membrane</keyword>
<feature type="transmembrane region" description="Helical" evidence="15">
    <location>
        <begin position="32"/>
        <end position="51"/>
    </location>
</feature>
<dbReference type="EC" id="2.4.99.28" evidence="12"/>
<keyword evidence="6 15" id="KW-0812">Transmembrane</keyword>
<proteinExistence type="predicted"/>
<dbReference type="STRING" id="1348624.GCA_001591545_02641"/>
<dbReference type="InterPro" id="IPR023346">
    <property type="entry name" value="Lysozyme-like_dom_sf"/>
</dbReference>
<dbReference type="RefSeq" id="WP_066142717.1">
    <property type="nucleotide sequence ID" value="NZ_CBCSGM010000002.1"/>
</dbReference>
<keyword evidence="7" id="KW-0133">Cell shape</keyword>
<dbReference type="Pfam" id="PF00912">
    <property type="entry name" value="Transgly"/>
    <property type="match status" value="1"/>
</dbReference>
<sequence>MNASYTLDNVSEKSESREQKQKKRRNMNLMKWLIYPALVIFALCLFTVIAAEKLTDGEQLVKLEEIRNESGFVSIEQMPAYLPKAFVGIEDHRFYDHVGVDPISMVRAFWVDIKTKSFAQGGSTITMQLAKNQFLTQEKSINRKFKELLIAIHLDRIYTKEEILEMYLNTIYFGHGKYGIEEAANFYLGKTLQANDLGKETITLSEAAMLASLPKAPEYFSPIKHPEEAFNRQAVVLNRMNELGMITENEKGAAVWKSLDQLPINQ</sequence>
<comment type="pathway">
    <text evidence="2">Cell wall biogenesis; peptidoglycan biosynthesis.</text>
</comment>
<dbReference type="GO" id="GO:0008360">
    <property type="term" value="P:regulation of cell shape"/>
    <property type="evidence" value="ECO:0007669"/>
    <property type="project" value="UniProtKB-KW"/>
</dbReference>
<keyword evidence="11" id="KW-0961">Cell wall biogenesis/degradation</keyword>
<dbReference type="KEGG" id="blen:NCTC4824_00569"/>
<dbReference type="GO" id="GO:0071555">
    <property type="term" value="P:cell wall organization"/>
    <property type="evidence" value="ECO:0007669"/>
    <property type="project" value="UniProtKB-KW"/>
</dbReference>
<evidence type="ECO:0000256" key="1">
    <source>
        <dbReference type="ARBA" id="ARBA00004236"/>
    </source>
</evidence>
<dbReference type="SUPFAM" id="SSF53955">
    <property type="entry name" value="Lysozyme-like"/>
    <property type="match status" value="1"/>
</dbReference>
<dbReference type="GO" id="GO:0009252">
    <property type="term" value="P:peptidoglycan biosynthetic process"/>
    <property type="evidence" value="ECO:0007669"/>
    <property type="project" value="UniProtKB-KW"/>
</dbReference>
<keyword evidence="9 15" id="KW-1133">Transmembrane helix</keyword>
<evidence type="ECO:0000256" key="6">
    <source>
        <dbReference type="ARBA" id="ARBA00022692"/>
    </source>
</evidence>
<keyword evidence="18" id="KW-1185">Reference proteome</keyword>
<evidence type="ECO:0000256" key="12">
    <source>
        <dbReference type="ARBA" id="ARBA00044770"/>
    </source>
</evidence>
<feature type="compositionally biased region" description="Basic and acidic residues" evidence="14">
    <location>
        <begin position="10"/>
        <end position="19"/>
    </location>
</feature>
<comment type="subcellular location">
    <subcellularLocation>
        <location evidence="1">Cell membrane</location>
    </subcellularLocation>
</comment>